<dbReference type="GO" id="GO:0016491">
    <property type="term" value="F:oxidoreductase activity"/>
    <property type="evidence" value="ECO:0007669"/>
    <property type="project" value="InterPro"/>
</dbReference>
<sequence>MTNDAQTTSSCCSTTSAQQVPESLPMASSCCGGSAKQQMPTAADTTTCPVMVGTPVVKAVAEAQGLFRDFEGQRYWFCCASCGPAFDSDPAKYAANMA</sequence>
<comment type="caution">
    <text evidence="1">The sequence shown here is derived from an EMBL/GenBank/DDBJ whole genome shotgun (WGS) entry which is preliminary data.</text>
</comment>
<dbReference type="SUPFAM" id="SSF47240">
    <property type="entry name" value="Ferritin-like"/>
    <property type="match status" value="1"/>
</dbReference>
<name>A0A417Z980_9MICO</name>
<protein>
    <submittedName>
        <fullName evidence="1">YHS domain-containing protein</fullName>
    </submittedName>
</protein>
<organism evidence="1 2">
    <name type="scientific">Dermacoccus abyssi</name>
    <dbReference type="NCBI Taxonomy" id="322596"/>
    <lineage>
        <taxon>Bacteria</taxon>
        <taxon>Bacillati</taxon>
        <taxon>Actinomycetota</taxon>
        <taxon>Actinomycetes</taxon>
        <taxon>Micrococcales</taxon>
        <taxon>Dermacoccaceae</taxon>
        <taxon>Dermacoccus</taxon>
    </lineage>
</organism>
<evidence type="ECO:0000313" key="1">
    <source>
        <dbReference type="EMBL" id="RHW47201.1"/>
    </source>
</evidence>
<dbReference type="InterPro" id="IPR012348">
    <property type="entry name" value="RNR-like"/>
</dbReference>
<dbReference type="InterPro" id="IPR009078">
    <property type="entry name" value="Ferritin-like_SF"/>
</dbReference>
<dbReference type="Proteomes" id="UP000285376">
    <property type="component" value="Unassembled WGS sequence"/>
</dbReference>
<dbReference type="Gene3D" id="1.10.620.20">
    <property type="entry name" value="Ribonucleotide Reductase, subunit A"/>
    <property type="match status" value="1"/>
</dbReference>
<proteinExistence type="predicted"/>
<reference evidence="1 2" key="1">
    <citation type="submission" date="2018-08" db="EMBL/GenBank/DDBJ databases">
        <title>Whole genome sequence analysis of Dermacoccus abyssi bacteria isolated from Deep Mariana trench Micromonospora spp reveals genes involved in the environmental adaptation and production of secondary metabolites.</title>
        <authorList>
            <person name="Abdel-Mageed W.M."/>
            <person name="Lehri B."/>
            <person name="Nouioui I."/>
            <person name="Goodfellow I."/>
            <person name="Jaspars M."/>
            <person name="Karlyshev A."/>
        </authorList>
    </citation>
    <scope>NUCLEOTIDE SEQUENCE [LARGE SCALE GENOMIC DNA]</scope>
    <source>
        <strain evidence="1 2">MT1.1</strain>
    </source>
</reference>
<dbReference type="AlphaFoldDB" id="A0A417Z980"/>
<evidence type="ECO:0000313" key="2">
    <source>
        <dbReference type="Proteomes" id="UP000285376"/>
    </source>
</evidence>
<gene>
    <name evidence="1" type="ORF">D1832_04270</name>
</gene>
<accession>A0A417Z980</accession>
<dbReference type="EMBL" id="QWLM01000003">
    <property type="protein sequence ID" value="RHW47201.1"/>
    <property type="molecule type" value="Genomic_DNA"/>
</dbReference>